<evidence type="ECO:0000256" key="1">
    <source>
        <dbReference type="SAM" id="MobiDB-lite"/>
    </source>
</evidence>
<reference evidence="2 3" key="1">
    <citation type="journal article" date="2018" name="Sci. Rep.">
        <title>Comparative analysis of the Pocillopora damicornis genome highlights role of immune system in coral evolution.</title>
        <authorList>
            <person name="Cunning R."/>
            <person name="Bay R.A."/>
            <person name="Gillette P."/>
            <person name="Baker A.C."/>
            <person name="Traylor-Knowles N."/>
        </authorList>
    </citation>
    <scope>NUCLEOTIDE SEQUENCE [LARGE SCALE GENOMIC DNA]</scope>
    <source>
        <strain evidence="2">RSMAS</strain>
        <tissue evidence="2">Whole animal</tissue>
    </source>
</reference>
<feature type="compositionally biased region" description="Basic and acidic residues" evidence="1">
    <location>
        <begin position="212"/>
        <end position="227"/>
    </location>
</feature>
<sequence length="254" mass="28103">MAAFTNSPPVQLTPFPVCYYETENISTPAQLFRRKAIAAIQGWQTKDEACPVDNGNKHLAVLCFSRMDCFPNGSSSDRTVEIDTETETSTFSTSSTVTSSSTSSKTFTPTLSTSASTSLSTSSSSWDWGWGEETTSSFSVSSTDGTITSSSSYCESTLTSSSSIELNPTPTSATSSSSSSEAVDTIITLFAYLYQAWENDREIDHLKKRKRREAEKPGLSKRSDLAFHEKERRLGRRNDFFKKIRARKRENLTM</sequence>
<feature type="region of interest" description="Disordered" evidence="1">
    <location>
        <begin position="75"/>
        <end position="127"/>
    </location>
</feature>
<organism evidence="2 3">
    <name type="scientific">Pocillopora damicornis</name>
    <name type="common">Cauliflower coral</name>
    <name type="synonym">Millepora damicornis</name>
    <dbReference type="NCBI Taxonomy" id="46731"/>
    <lineage>
        <taxon>Eukaryota</taxon>
        <taxon>Metazoa</taxon>
        <taxon>Cnidaria</taxon>
        <taxon>Anthozoa</taxon>
        <taxon>Hexacorallia</taxon>
        <taxon>Scleractinia</taxon>
        <taxon>Astrocoeniina</taxon>
        <taxon>Pocilloporidae</taxon>
        <taxon>Pocillopora</taxon>
    </lineage>
</organism>
<feature type="compositionally biased region" description="Low complexity" evidence="1">
    <location>
        <begin position="87"/>
        <end position="125"/>
    </location>
</feature>
<gene>
    <name evidence="2" type="ORF">pdam_00014946</name>
</gene>
<dbReference type="AlphaFoldDB" id="A0A3M6TPY0"/>
<dbReference type="OrthoDB" id="5990642at2759"/>
<evidence type="ECO:0000313" key="2">
    <source>
        <dbReference type="EMBL" id="RMX43308.1"/>
    </source>
</evidence>
<dbReference type="Proteomes" id="UP000275408">
    <property type="component" value="Unassembled WGS sequence"/>
</dbReference>
<protein>
    <submittedName>
        <fullName evidence="2">Uncharacterized protein</fullName>
    </submittedName>
</protein>
<name>A0A3M6TPY0_POCDA</name>
<accession>A0A3M6TPY0</accession>
<keyword evidence="3" id="KW-1185">Reference proteome</keyword>
<feature type="region of interest" description="Disordered" evidence="1">
    <location>
        <begin position="208"/>
        <end position="227"/>
    </location>
</feature>
<comment type="caution">
    <text evidence="2">The sequence shown here is derived from an EMBL/GenBank/DDBJ whole genome shotgun (WGS) entry which is preliminary data.</text>
</comment>
<dbReference type="EMBL" id="RCHS01003225">
    <property type="protein sequence ID" value="RMX43308.1"/>
    <property type="molecule type" value="Genomic_DNA"/>
</dbReference>
<evidence type="ECO:0000313" key="3">
    <source>
        <dbReference type="Proteomes" id="UP000275408"/>
    </source>
</evidence>
<proteinExistence type="predicted"/>